<dbReference type="InterPro" id="IPR012677">
    <property type="entry name" value="Nucleotide-bd_a/b_plait_sf"/>
</dbReference>
<keyword evidence="1" id="KW-0863">Zinc-finger</keyword>
<dbReference type="SUPFAM" id="SSF54928">
    <property type="entry name" value="RNA-binding domain, RBD"/>
    <property type="match status" value="1"/>
</dbReference>
<reference evidence="4" key="2">
    <citation type="submission" date="2023-06" db="EMBL/GenBank/DDBJ databases">
        <authorList>
            <person name="Ma L."/>
            <person name="Liu K.-W."/>
            <person name="Li Z."/>
            <person name="Hsiao Y.-Y."/>
            <person name="Qi Y."/>
            <person name="Fu T."/>
            <person name="Tang G."/>
            <person name="Zhang D."/>
            <person name="Sun W.-H."/>
            <person name="Liu D.-K."/>
            <person name="Li Y."/>
            <person name="Chen G.-Z."/>
            <person name="Liu X.-D."/>
            <person name="Liao X.-Y."/>
            <person name="Jiang Y.-T."/>
            <person name="Yu X."/>
            <person name="Hao Y."/>
            <person name="Huang J."/>
            <person name="Zhao X.-W."/>
            <person name="Ke S."/>
            <person name="Chen Y.-Y."/>
            <person name="Wu W.-L."/>
            <person name="Hsu J.-L."/>
            <person name="Lin Y.-F."/>
            <person name="Huang M.-D."/>
            <person name="Li C.-Y."/>
            <person name="Huang L."/>
            <person name="Wang Z.-W."/>
            <person name="Zhao X."/>
            <person name="Zhong W.-Y."/>
            <person name="Peng D.-H."/>
            <person name="Ahmad S."/>
            <person name="Lan S."/>
            <person name="Zhang J.-S."/>
            <person name="Tsai W.-C."/>
            <person name="Van De Peer Y."/>
            <person name="Liu Z.-J."/>
        </authorList>
    </citation>
    <scope>NUCLEOTIDE SEQUENCE</scope>
    <source>
        <strain evidence="4">CP</strain>
        <tissue evidence="4">Leaves</tissue>
    </source>
</reference>
<feature type="domain" description="CCHC-type" evidence="3">
    <location>
        <begin position="180"/>
        <end position="196"/>
    </location>
</feature>
<gene>
    <name evidence="4" type="ORF">QJS10_CPB14g01223</name>
</gene>
<evidence type="ECO:0000313" key="4">
    <source>
        <dbReference type="EMBL" id="KAK1298033.1"/>
    </source>
</evidence>
<proteinExistence type="predicted"/>
<name>A0AAV9D9W2_ACOCL</name>
<feature type="region of interest" description="Disordered" evidence="2">
    <location>
        <begin position="84"/>
        <end position="110"/>
    </location>
</feature>
<evidence type="ECO:0000256" key="2">
    <source>
        <dbReference type="SAM" id="MobiDB-lite"/>
    </source>
</evidence>
<feature type="region of interest" description="Disordered" evidence="2">
    <location>
        <begin position="137"/>
        <end position="160"/>
    </location>
</feature>
<dbReference type="AlphaFoldDB" id="A0AAV9D9W2"/>
<reference evidence="4" key="1">
    <citation type="journal article" date="2023" name="Nat. Commun.">
        <title>Diploid and tetraploid genomes of Acorus and the evolution of monocots.</title>
        <authorList>
            <person name="Ma L."/>
            <person name="Liu K.W."/>
            <person name="Li Z."/>
            <person name="Hsiao Y.Y."/>
            <person name="Qi Y."/>
            <person name="Fu T."/>
            <person name="Tang G.D."/>
            <person name="Zhang D."/>
            <person name="Sun W.H."/>
            <person name="Liu D.K."/>
            <person name="Li Y."/>
            <person name="Chen G.Z."/>
            <person name="Liu X.D."/>
            <person name="Liao X.Y."/>
            <person name="Jiang Y.T."/>
            <person name="Yu X."/>
            <person name="Hao Y."/>
            <person name="Huang J."/>
            <person name="Zhao X.W."/>
            <person name="Ke S."/>
            <person name="Chen Y.Y."/>
            <person name="Wu W.L."/>
            <person name="Hsu J.L."/>
            <person name="Lin Y.F."/>
            <person name="Huang M.D."/>
            <person name="Li C.Y."/>
            <person name="Huang L."/>
            <person name="Wang Z.W."/>
            <person name="Zhao X."/>
            <person name="Zhong W.Y."/>
            <person name="Peng D.H."/>
            <person name="Ahmad S."/>
            <person name="Lan S."/>
            <person name="Zhang J.S."/>
            <person name="Tsai W.C."/>
            <person name="Van de Peer Y."/>
            <person name="Liu Z.J."/>
        </authorList>
    </citation>
    <scope>NUCLEOTIDE SEQUENCE</scope>
    <source>
        <strain evidence="4">CP</strain>
    </source>
</reference>
<dbReference type="PROSITE" id="PS50158">
    <property type="entry name" value="ZF_CCHC"/>
    <property type="match status" value="1"/>
</dbReference>
<sequence length="356" mass="39217">MKSNLGNGGLLRGGDGGLVGFEGVEGSGGDKVGRAGDWIIYNYCFGFVTFRVKEDVLAAKVNMDGAELFERALKVNYALEKRTGVERSGGRSGEQGVEGDRSGGKKTGILKAHDKGKGVVVEQAEYGDGDSEEALKGGWQVVGKRRRGRGGPSGVRGDRATSLSRRFRGPIQKHTGWYGRCLRCLGPGHLARDCRDRPRCWNCSRWGHRSSTCLTGTRRRNLVTSLPKVSPHMEMVVVDRSDEVEVRMRNLGRSVLAIWEGKGSPSISSIVVRLKHRWRGIDFTQVWGLCRGKILLRAPSWAAMELILSEERLFMEGGCIVFRKCGFATGVAKMVGRKVDILLRGVPLVWRTEEVL</sequence>
<accession>A0AAV9D9W2</accession>
<dbReference type="Gene3D" id="3.30.70.330">
    <property type="match status" value="1"/>
</dbReference>
<evidence type="ECO:0000313" key="5">
    <source>
        <dbReference type="Proteomes" id="UP001180020"/>
    </source>
</evidence>
<dbReference type="EMBL" id="JAUJYO010000014">
    <property type="protein sequence ID" value="KAK1298033.1"/>
    <property type="molecule type" value="Genomic_DNA"/>
</dbReference>
<dbReference type="SMART" id="SM00343">
    <property type="entry name" value="ZnF_C2HC"/>
    <property type="match status" value="2"/>
</dbReference>
<evidence type="ECO:0000256" key="1">
    <source>
        <dbReference type="PROSITE-ProRule" id="PRU00047"/>
    </source>
</evidence>
<dbReference type="InterPro" id="IPR001878">
    <property type="entry name" value="Znf_CCHC"/>
</dbReference>
<organism evidence="4 5">
    <name type="scientific">Acorus calamus</name>
    <name type="common">Sweet flag</name>
    <dbReference type="NCBI Taxonomy" id="4465"/>
    <lineage>
        <taxon>Eukaryota</taxon>
        <taxon>Viridiplantae</taxon>
        <taxon>Streptophyta</taxon>
        <taxon>Embryophyta</taxon>
        <taxon>Tracheophyta</taxon>
        <taxon>Spermatophyta</taxon>
        <taxon>Magnoliopsida</taxon>
        <taxon>Liliopsida</taxon>
        <taxon>Acoraceae</taxon>
        <taxon>Acorus</taxon>
    </lineage>
</organism>
<dbReference type="InterPro" id="IPR036875">
    <property type="entry name" value="Znf_CCHC_sf"/>
</dbReference>
<dbReference type="SUPFAM" id="SSF57756">
    <property type="entry name" value="Retrovirus zinc finger-like domains"/>
    <property type="match status" value="1"/>
</dbReference>
<evidence type="ECO:0000259" key="3">
    <source>
        <dbReference type="PROSITE" id="PS50158"/>
    </source>
</evidence>
<comment type="caution">
    <text evidence="4">The sequence shown here is derived from an EMBL/GenBank/DDBJ whole genome shotgun (WGS) entry which is preliminary data.</text>
</comment>
<dbReference type="Gene3D" id="4.10.60.10">
    <property type="entry name" value="Zinc finger, CCHC-type"/>
    <property type="match status" value="1"/>
</dbReference>
<dbReference type="Proteomes" id="UP001180020">
    <property type="component" value="Unassembled WGS sequence"/>
</dbReference>
<keyword evidence="1" id="KW-0479">Metal-binding</keyword>
<keyword evidence="5" id="KW-1185">Reference proteome</keyword>
<dbReference type="GO" id="GO:0008270">
    <property type="term" value="F:zinc ion binding"/>
    <property type="evidence" value="ECO:0007669"/>
    <property type="project" value="UniProtKB-KW"/>
</dbReference>
<keyword evidence="1" id="KW-0862">Zinc</keyword>
<dbReference type="GO" id="GO:0003676">
    <property type="term" value="F:nucleic acid binding"/>
    <property type="evidence" value="ECO:0007669"/>
    <property type="project" value="InterPro"/>
</dbReference>
<protein>
    <recommendedName>
        <fullName evidence="3">CCHC-type domain-containing protein</fullName>
    </recommendedName>
</protein>
<dbReference type="InterPro" id="IPR035979">
    <property type="entry name" value="RBD_domain_sf"/>
</dbReference>